<reference evidence="3" key="1">
    <citation type="journal article" date="2023" name="GigaByte">
        <title>Genome assembly of the bearded iris, Iris pallida Lam.</title>
        <authorList>
            <person name="Bruccoleri R.E."/>
            <person name="Oakeley E.J."/>
            <person name="Faust A.M.E."/>
            <person name="Altorfer M."/>
            <person name="Dessus-Babus S."/>
            <person name="Burckhardt D."/>
            <person name="Oertli M."/>
            <person name="Naumann U."/>
            <person name="Petersen F."/>
            <person name="Wong J."/>
        </authorList>
    </citation>
    <scope>NUCLEOTIDE SEQUENCE</scope>
    <source>
        <strain evidence="3">GSM-AAB239-AS_SAM_17_03QT</strain>
    </source>
</reference>
<dbReference type="InterPro" id="IPR004252">
    <property type="entry name" value="Probable_transposase_24"/>
</dbReference>
<keyword evidence="1" id="KW-0175">Coiled coil</keyword>
<organism evidence="3 4">
    <name type="scientific">Iris pallida</name>
    <name type="common">Sweet iris</name>
    <dbReference type="NCBI Taxonomy" id="29817"/>
    <lineage>
        <taxon>Eukaryota</taxon>
        <taxon>Viridiplantae</taxon>
        <taxon>Streptophyta</taxon>
        <taxon>Embryophyta</taxon>
        <taxon>Tracheophyta</taxon>
        <taxon>Spermatophyta</taxon>
        <taxon>Magnoliopsida</taxon>
        <taxon>Liliopsida</taxon>
        <taxon>Asparagales</taxon>
        <taxon>Iridaceae</taxon>
        <taxon>Iridoideae</taxon>
        <taxon>Irideae</taxon>
        <taxon>Iris</taxon>
    </lineage>
</organism>
<feature type="compositionally biased region" description="Low complexity" evidence="2">
    <location>
        <begin position="303"/>
        <end position="323"/>
    </location>
</feature>
<feature type="region of interest" description="Disordered" evidence="2">
    <location>
        <begin position="769"/>
        <end position="803"/>
    </location>
</feature>
<keyword evidence="4" id="KW-1185">Reference proteome</keyword>
<name>A0AAX6ELY0_IRIPA</name>
<evidence type="ECO:0000256" key="1">
    <source>
        <dbReference type="SAM" id="Coils"/>
    </source>
</evidence>
<feature type="compositionally biased region" description="Polar residues" evidence="2">
    <location>
        <begin position="384"/>
        <end position="403"/>
    </location>
</feature>
<feature type="region of interest" description="Disordered" evidence="2">
    <location>
        <begin position="1"/>
        <end position="99"/>
    </location>
</feature>
<feature type="region of interest" description="Disordered" evidence="2">
    <location>
        <begin position="266"/>
        <end position="340"/>
    </location>
</feature>
<feature type="compositionally biased region" description="Polar residues" evidence="2">
    <location>
        <begin position="87"/>
        <end position="97"/>
    </location>
</feature>
<dbReference type="PANTHER" id="PTHR33144:SF48">
    <property type="entry name" value="PLANT TRANSPOSASE (PTTA_EN_SPM FAMILY)"/>
    <property type="match status" value="1"/>
</dbReference>
<feature type="compositionally biased region" description="Basic residues" evidence="2">
    <location>
        <begin position="793"/>
        <end position="803"/>
    </location>
</feature>
<protein>
    <submittedName>
        <fullName evidence="3">Uncharacterized protein</fullName>
    </submittedName>
</protein>
<evidence type="ECO:0000256" key="2">
    <source>
        <dbReference type="SAM" id="MobiDB-lite"/>
    </source>
</evidence>
<feature type="compositionally biased region" description="Polar residues" evidence="2">
    <location>
        <begin position="67"/>
        <end position="80"/>
    </location>
</feature>
<comment type="caution">
    <text evidence="3">The sequence shown here is derived from an EMBL/GenBank/DDBJ whole genome shotgun (WGS) entry which is preliminary data.</text>
</comment>
<feature type="coiled-coil region" evidence="1">
    <location>
        <begin position="682"/>
        <end position="723"/>
    </location>
</feature>
<sequence length="803" mass="90821">MRRSKRTSKSKVDHAGNVGQPRQPQQKHVEAQPNFVQSSIESHAVGSLPSQPQVSIAIMTRSRRASKTSVDHASQSWQSNQRHDGAQINSGQDQLPLNHQLPMPVQPASIDHNVADDPPPGYEVIEQATRHGRGTSKALVDNVEDNLSQPWQPQEILGEAQPSTHQAQPQVTPQIPRHCQLSSIVSPAIDSQPSQPWGYTEFVPAIMTRRKQARKSIMNHVNQPWQSQTQVKSGHDQPLFSHQIPREAQATCIEPHLVDCHPSEAHGSGAIAKCSRPVDRSVDDMGDTLDKLSQPQETPIEKQSSSDQRSQQQSRHQMPRQSQPNSFEQHEVDSYHANQQGSTSLLCATTEFGRQTGKSLIDHERENLNQQQQPQRRLSEEQNFGETQAQHQLCRQVESSSATPHEVNPNPSRPEGSSDSTDLQPRGRGPTRCDDVWNNSKRLHVEFNKNGQPVGRWARKLSSFLGTLARNGHIIPLTHHDWRSVPQTAKKNAWQLVLSKFELDISKRKAIMESMACKWRNWKSQLRSIYYSHASDDWILERDDRIVEEQWRALINYWNSDEGKKRSMTNKANRAKVKRSHTSGSRSFAQICEIERKKMPDGEEPSRAKIFIVTHTRKDGQAVDETSATVISQLNELMSQQPENELDPSARDDIYSRIIGPEKKDQARTYGACIKDSDLSGRPGLEEELKRVLEAKQSADEEIRKMRDKMVAMEQEQHLMKENQRRMELKYASLQSQVDMMVGAMVRNNPNVHLTDIVGASQAGLRSFSSPHVDLLPAPEQGGFAPPLSSNNHRNKKRQRHEA</sequence>
<evidence type="ECO:0000313" key="4">
    <source>
        <dbReference type="Proteomes" id="UP001140949"/>
    </source>
</evidence>
<dbReference type="PANTHER" id="PTHR33144">
    <property type="entry name" value="OS10G0409366 PROTEIN-RELATED"/>
    <property type="match status" value="1"/>
</dbReference>
<dbReference type="Proteomes" id="UP001140949">
    <property type="component" value="Unassembled WGS sequence"/>
</dbReference>
<reference evidence="3" key="2">
    <citation type="submission" date="2023-04" db="EMBL/GenBank/DDBJ databases">
        <authorList>
            <person name="Bruccoleri R.E."/>
            <person name="Oakeley E.J."/>
            <person name="Faust A.-M."/>
            <person name="Dessus-Babus S."/>
            <person name="Altorfer M."/>
            <person name="Burckhardt D."/>
            <person name="Oertli M."/>
            <person name="Naumann U."/>
            <person name="Petersen F."/>
            <person name="Wong J."/>
        </authorList>
    </citation>
    <scope>NUCLEOTIDE SEQUENCE</scope>
    <source>
        <strain evidence="3">GSM-AAB239-AS_SAM_17_03QT</strain>
        <tissue evidence="3">Leaf</tissue>
    </source>
</reference>
<gene>
    <name evidence="3" type="ORF">M6B38_181940</name>
</gene>
<accession>A0AAX6ELY0</accession>
<evidence type="ECO:0000313" key="3">
    <source>
        <dbReference type="EMBL" id="KAJ6805054.1"/>
    </source>
</evidence>
<proteinExistence type="predicted"/>
<feature type="region of interest" description="Disordered" evidence="2">
    <location>
        <begin position="366"/>
        <end position="435"/>
    </location>
</feature>
<dbReference type="Pfam" id="PF03004">
    <property type="entry name" value="Transposase_24"/>
    <property type="match status" value="1"/>
</dbReference>
<dbReference type="AlphaFoldDB" id="A0AAX6ELY0"/>
<dbReference type="EMBL" id="JANAVB010035619">
    <property type="protein sequence ID" value="KAJ6805054.1"/>
    <property type="molecule type" value="Genomic_DNA"/>
</dbReference>